<dbReference type="Proteomes" id="UP000054630">
    <property type="component" value="Unassembled WGS sequence"/>
</dbReference>
<accession>A0A0V0SBN0</accession>
<evidence type="ECO:0000313" key="2">
    <source>
        <dbReference type="Proteomes" id="UP000054630"/>
    </source>
</evidence>
<dbReference type="AlphaFoldDB" id="A0A0V0SBN0"/>
<keyword evidence="2" id="KW-1185">Reference proteome</keyword>
<proteinExistence type="predicted"/>
<name>A0A0V0SBN0_9BILA</name>
<organism evidence="1 2">
    <name type="scientific">Trichinella nelsoni</name>
    <dbReference type="NCBI Taxonomy" id="6336"/>
    <lineage>
        <taxon>Eukaryota</taxon>
        <taxon>Metazoa</taxon>
        <taxon>Ecdysozoa</taxon>
        <taxon>Nematoda</taxon>
        <taxon>Enoplea</taxon>
        <taxon>Dorylaimia</taxon>
        <taxon>Trichinellida</taxon>
        <taxon>Trichinellidae</taxon>
        <taxon>Trichinella</taxon>
    </lineage>
</organism>
<evidence type="ECO:0000313" key="1">
    <source>
        <dbReference type="EMBL" id="KRX24108.1"/>
    </source>
</evidence>
<sequence length="153" mass="16789">MKFCKAVFVATLSWTSVGRLPNRLDVRSGVGEDAREWLLELPCICHGSADDPKENALGPFSTFVFDAHLCPLTSDLSQRAAGSKKSVWSNGPTGWDSHFLAAAQRFTQFLPFEKAMGPRHNGGWASDSEYLEGSKCKVPFPLKSSVSKLIEII</sequence>
<dbReference type="EMBL" id="JYDL01000020">
    <property type="protein sequence ID" value="KRX24108.1"/>
    <property type="molecule type" value="Genomic_DNA"/>
</dbReference>
<comment type="caution">
    <text evidence="1">The sequence shown here is derived from an EMBL/GenBank/DDBJ whole genome shotgun (WGS) entry which is preliminary data.</text>
</comment>
<protein>
    <submittedName>
        <fullName evidence="1">Uncharacterized protein</fullName>
    </submittedName>
</protein>
<gene>
    <name evidence="1" type="ORF">T07_4541</name>
</gene>
<reference evidence="1 2" key="1">
    <citation type="submission" date="2015-01" db="EMBL/GenBank/DDBJ databases">
        <title>Evolution of Trichinella species and genotypes.</title>
        <authorList>
            <person name="Korhonen P.K."/>
            <person name="Edoardo P."/>
            <person name="Giuseppe L.R."/>
            <person name="Gasser R.B."/>
        </authorList>
    </citation>
    <scope>NUCLEOTIDE SEQUENCE [LARGE SCALE GENOMIC DNA]</scope>
    <source>
        <strain evidence="1">ISS37</strain>
    </source>
</reference>